<sequence>MKKFESVDFDKTEKIVDGIAIEDNEAMDIVVILEPGSGQYAFLASRKAPSKGFNAFIETEAAKDHKTFVTAVLFDNEYEILHSRRDINEVPILTTNEYSCRGCTALYDAIGITIESIKDEIDNKVLFLIITDGMENASRRFNEDQIRSYIDELDYEFIFVGADIDSYREASKIGIRQSHTASFKKTGEGIDDLFKTISDVSDIHRDNMKLEDVDWKHRLED</sequence>
<proteinExistence type="predicted"/>
<dbReference type="HOGENOM" id="CLU_080398_2_0_2"/>
<dbReference type="Proteomes" id="UP000008680">
    <property type="component" value="Chromosome"/>
</dbReference>
<evidence type="ECO:0000313" key="1">
    <source>
        <dbReference type="EMBL" id="ADC45970.1"/>
    </source>
</evidence>
<dbReference type="RefSeq" id="WP_012954926.1">
    <property type="nucleotide sequence ID" value="NC_013790.1"/>
</dbReference>
<evidence type="ECO:0000313" key="2">
    <source>
        <dbReference type="Proteomes" id="UP000008680"/>
    </source>
</evidence>
<protein>
    <recommendedName>
        <fullName evidence="3">von Willebrand factor type A domain-containing protein</fullName>
    </recommendedName>
</protein>
<dbReference type="PATRIC" id="fig|634498.28.peg.122"/>
<reference evidence="1 2" key="1">
    <citation type="journal article" date="2010" name="PLoS ONE">
        <title>The genome sequence of the rumen methanogen Methanobrevibacter ruminantium reveals new possibilities for controlling ruminant methane emissions.</title>
        <authorList>
            <person name="Leahy S.C."/>
            <person name="Kelly W.J."/>
            <person name="Altermann E."/>
            <person name="Ronimus R.S."/>
            <person name="Yeoman C.J."/>
            <person name="Pacheco D.M."/>
            <person name="Li D."/>
            <person name="Kong Z."/>
            <person name="McTavish S."/>
            <person name="Sang C."/>
            <person name="Lambie S.C."/>
            <person name="Janssen P.H."/>
            <person name="Dey D."/>
            <person name="Attwood G.T."/>
        </authorList>
    </citation>
    <scope>NUCLEOTIDE SEQUENCE [LARGE SCALE GENOMIC DNA]</scope>
    <source>
        <strain evidence="2">ATCC 35063 / DSM 1093 / JCM 13430 / OCM 146 / M1</strain>
    </source>
</reference>
<dbReference type="OrthoDB" id="238269at2157"/>
<dbReference type="KEGG" id="mru:mru_0118"/>
<name>D3DYQ0_METRM</name>
<dbReference type="AlphaFoldDB" id="D3DYQ0"/>
<organism evidence="1 2">
    <name type="scientific">Methanobrevibacter ruminantium (strain ATCC 35063 / DSM 1093 / JCM 13430 / OCM 146 / M1)</name>
    <name type="common">Methanobacterium ruminantium</name>
    <dbReference type="NCBI Taxonomy" id="634498"/>
    <lineage>
        <taxon>Archaea</taxon>
        <taxon>Methanobacteriati</taxon>
        <taxon>Methanobacteriota</taxon>
        <taxon>Methanomada group</taxon>
        <taxon>Methanobacteria</taxon>
        <taxon>Methanobacteriales</taxon>
        <taxon>Methanobacteriaceae</taxon>
        <taxon>Methanobrevibacter</taxon>
    </lineage>
</organism>
<dbReference type="eggNOG" id="arCOG07591">
    <property type="taxonomic scope" value="Archaea"/>
</dbReference>
<keyword evidence="2" id="KW-1185">Reference proteome</keyword>
<dbReference type="GeneID" id="8769736"/>
<dbReference type="EMBL" id="CP001719">
    <property type="protein sequence ID" value="ADC45970.1"/>
    <property type="molecule type" value="Genomic_DNA"/>
</dbReference>
<evidence type="ECO:0008006" key="3">
    <source>
        <dbReference type="Google" id="ProtNLM"/>
    </source>
</evidence>
<gene>
    <name evidence="1" type="ordered locus">mru_0118</name>
</gene>
<accession>D3DYQ0</accession>